<sequence>MEFPLVLDGIRFDVADDGLLKVSDLFLEESHVLSCLKAENVCNICSTENDIVFQLRNGLTVDENALFVAFSLPSKTIYAYSNNDWKELEEAKSTLFGEFDSVVACQKRTTVLPQAGKCCCTTLYEIHVFEVDFDRKTTWKVFSNCKENARFCKTLEFEIKTISSGSNHILIVDDKGRVFVYGSGLHGELGLGNADIEMKFPLVLDGVRFDVADDGLLKVSDLRLEESHVLSCLKAENACNICSTENEIVFQLRNGLTVDENALFVAFALPSKTVYAYSNNDWKELEEPKSTLFGEVGFVFASLKVIIQILYQIATGAFHNLILTNCGDVYAFGWNKNGVLGPGMPEGSTMIMEPLPMDLSKSVVKIEAGDYLSRVFYSDGTNECFGGDSASIFDI</sequence>
<organism evidence="1 2">
    <name type="scientific">Panagrolaimus sp. JU765</name>
    <dbReference type="NCBI Taxonomy" id="591449"/>
    <lineage>
        <taxon>Eukaryota</taxon>
        <taxon>Metazoa</taxon>
        <taxon>Ecdysozoa</taxon>
        <taxon>Nematoda</taxon>
        <taxon>Chromadorea</taxon>
        <taxon>Rhabditida</taxon>
        <taxon>Tylenchina</taxon>
        <taxon>Panagrolaimomorpha</taxon>
        <taxon>Panagrolaimoidea</taxon>
        <taxon>Panagrolaimidae</taxon>
        <taxon>Panagrolaimus</taxon>
    </lineage>
</organism>
<proteinExistence type="predicted"/>
<evidence type="ECO:0000313" key="2">
    <source>
        <dbReference type="WBParaSite" id="JU765_v2.g20092.t1"/>
    </source>
</evidence>
<dbReference type="Proteomes" id="UP000887576">
    <property type="component" value="Unplaced"/>
</dbReference>
<reference evidence="2" key="1">
    <citation type="submission" date="2022-11" db="UniProtKB">
        <authorList>
            <consortium name="WormBaseParasite"/>
        </authorList>
    </citation>
    <scope>IDENTIFICATION</scope>
</reference>
<name>A0AC34QX99_9BILA</name>
<accession>A0AC34QX99</accession>
<protein>
    <submittedName>
        <fullName evidence="2">Uncharacterized protein</fullName>
    </submittedName>
</protein>
<dbReference type="WBParaSite" id="JU765_v2.g20092.t1">
    <property type="protein sequence ID" value="JU765_v2.g20092.t1"/>
    <property type="gene ID" value="JU765_v2.g20092"/>
</dbReference>
<evidence type="ECO:0000313" key="1">
    <source>
        <dbReference type="Proteomes" id="UP000887576"/>
    </source>
</evidence>